<gene>
    <name evidence="2" type="ORF">ACFPOB_30070</name>
</gene>
<comment type="caution">
    <text evidence="2">The sequence shown here is derived from an EMBL/GenBank/DDBJ whole genome shotgun (WGS) entry which is preliminary data.</text>
</comment>
<feature type="non-terminal residue" evidence="2">
    <location>
        <position position="243"/>
    </location>
</feature>
<proteinExistence type="predicted"/>
<protein>
    <submittedName>
        <fullName evidence="2">DUF935 family protein</fullName>
    </submittedName>
</protein>
<keyword evidence="3" id="KW-1185">Reference proteome</keyword>
<sequence>KFIVHRHKAKSGLTIRSGLARVASWCWMYKAFTAKDWAIFTQNYGMPTRVGKFDRAASDADKEVLWRAVANIAGDCAAIIPAEMSIDFVSVEKGTGAPGQLYERRADWHDRQISKLVLGQTTTTDAVSGGHAVAQEHRLVQEDLERADAKLLSASLTKQLVQLIIALNFGPQATYPRLNIGRPDEVPLNDVVNAIDKLGPQGLTVEASELRDRLGFSDPAKPRKDGKAVELIGGRPPPPAPPA</sequence>
<feature type="compositionally biased region" description="Basic and acidic residues" evidence="1">
    <location>
        <begin position="214"/>
        <end position="228"/>
    </location>
</feature>
<accession>A0ABW0J0Z3</accession>
<dbReference type="Pfam" id="PF06074">
    <property type="entry name" value="Portal_Mu"/>
    <property type="match status" value="1"/>
</dbReference>
<dbReference type="RefSeq" id="WP_377801832.1">
    <property type="nucleotide sequence ID" value="NZ_JBHSLW010000113.1"/>
</dbReference>
<dbReference type="Proteomes" id="UP001596053">
    <property type="component" value="Unassembled WGS sequence"/>
</dbReference>
<feature type="non-terminal residue" evidence="2">
    <location>
        <position position="1"/>
    </location>
</feature>
<name>A0ABW0J0Z3_9HYPH</name>
<dbReference type="EMBL" id="JBHSLW010000113">
    <property type="protein sequence ID" value="MFC5423776.1"/>
    <property type="molecule type" value="Genomic_DNA"/>
</dbReference>
<organism evidence="2 3">
    <name type="scientific">Bosea eneae</name>
    <dbReference type="NCBI Taxonomy" id="151454"/>
    <lineage>
        <taxon>Bacteria</taxon>
        <taxon>Pseudomonadati</taxon>
        <taxon>Pseudomonadota</taxon>
        <taxon>Alphaproteobacteria</taxon>
        <taxon>Hyphomicrobiales</taxon>
        <taxon>Boseaceae</taxon>
        <taxon>Bosea</taxon>
    </lineage>
</organism>
<evidence type="ECO:0000313" key="2">
    <source>
        <dbReference type="EMBL" id="MFC5423776.1"/>
    </source>
</evidence>
<evidence type="ECO:0000313" key="3">
    <source>
        <dbReference type="Proteomes" id="UP001596053"/>
    </source>
</evidence>
<feature type="region of interest" description="Disordered" evidence="1">
    <location>
        <begin position="214"/>
        <end position="243"/>
    </location>
</feature>
<dbReference type="InterPro" id="IPR009279">
    <property type="entry name" value="Portal_Mu"/>
</dbReference>
<evidence type="ECO:0000256" key="1">
    <source>
        <dbReference type="SAM" id="MobiDB-lite"/>
    </source>
</evidence>
<reference evidence="3" key="1">
    <citation type="journal article" date="2019" name="Int. J. Syst. Evol. Microbiol.">
        <title>The Global Catalogue of Microorganisms (GCM) 10K type strain sequencing project: providing services to taxonomists for standard genome sequencing and annotation.</title>
        <authorList>
            <consortium name="The Broad Institute Genomics Platform"/>
            <consortium name="The Broad Institute Genome Sequencing Center for Infectious Disease"/>
            <person name="Wu L."/>
            <person name="Ma J."/>
        </authorList>
    </citation>
    <scope>NUCLEOTIDE SEQUENCE [LARGE SCALE GENOMIC DNA]</scope>
    <source>
        <strain evidence="3">NCAIM B.01391</strain>
    </source>
</reference>